<protein>
    <submittedName>
        <fullName evidence="3">META domain-containing protein</fullName>
    </submittedName>
</protein>
<comment type="caution">
    <text evidence="3">The sequence shown here is derived from an EMBL/GenBank/DDBJ whole genome shotgun (WGS) entry which is preliminary data.</text>
</comment>
<dbReference type="EMBL" id="JAOXXL010000044">
    <property type="protein sequence ID" value="MCY7009097.1"/>
    <property type="molecule type" value="Genomic_DNA"/>
</dbReference>
<dbReference type="InterPro" id="IPR038670">
    <property type="entry name" value="HslJ-like_sf"/>
</dbReference>
<keyword evidence="4" id="KW-1185">Reference proteome</keyword>
<name>A0ABT4DKJ2_FUSSI</name>
<sequence>MKKILILGITVVALAACTDVKVPFLSSTKTESSSSTSAPVFANLKEQLNGREFIIVTDGYNKKTSIGFQGDRVYGFSGINRYFGDYQVSGGKLVFGEFGLTRMAGSEKEMTQELQFLDLLKKNKSVTLSGNTLTLISNEGIELIFKDSKAVSTETK</sequence>
<evidence type="ECO:0000256" key="1">
    <source>
        <dbReference type="SAM" id="SignalP"/>
    </source>
</evidence>
<feature type="domain" description="DUF306" evidence="2">
    <location>
        <begin position="63"/>
        <end position="141"/>
    </location>
</feature>
<dbReference type="PANTHER" id="PTHR35535">
    <property type="entry name" value="HEAT SHOCK PROTEIN HSLJ"/>
    <property type="match status" value="1"/>
</dbReference>
<evidence type="ECO:0000259" key="2">
    <source>
        <dbReference type="Pfam" id="PF03724"/>
    </source>
</evidence>
<gene>
    <name evidence="3" type="ORF">OCK72_10720</name>
</gene>
<dbReference type="RefSeq" id="WP_265152817.1">
    <property type="nucleotide sequence ID" value="NZ_JAOXXL010000044.1"/>
</dbReference>
<dbReference type="Gene3D" id="2.40.128.270">
    <property type="match status" value="1"/>
</dbReference>
<keyword evidence="1" id="KW-0732">Signal</keyword>
<feature type="signal peptide" evidence="1">
    <location>
        <begin position="1"/>
        <end position="15"/>
    </location>
</feature>
<dbReference type="PANTHER" id="PTHR35535:SF1">
    <property type="entry name" value="HEAT SHOCK PROTEIN HSLJ"/>
    <property type="match status" value="1"/>
</dbReference>
<organism evidence="3 4">
    <name type="scientific">Fusobacterium simiae</name>
    <dbReference type="NCBI Taxonomy" id="855"/>
    <lineage>
        <taxon>Bacteria</taxon>
        <taxon>Fusobacteriati</taxon>
        <taxon>Fusobacteriota</taxon>
        <taxon>Fusobacteriia</taxon>
        <taxon>Fusobacteriales</taxon>
        <taxon>Fusobacteriaceae</taxon>
        <taxon>Fusobacterium</taxon>
    </lineage>
</organism>
<reference evidence="3" key="1">
    <citation type="submission" date="2022-09" db="EMBL/GenBank/DDBJ databases">
        <authorList>
            <person name="Zoaiter M."/>
        </authorList>
    </citation>
    <scope>NUCLEOTIDE SEQUENCE</scope>
    <source>
        <strain evidence="3">DSM 19848</strain>
    </source>
</reference>
<dbReference type="Proteomes" id="UP001062738">
    <property type="component" value="Unassembled WGS sequence"/>
</dbReference>
<accession>A0ABT4DKJ2</accession>
<dbReference type="InterPro" id="IPR053147">
    <property type="entry name" value="Hsp_HslJ-like"/>
</dbReference>
<evidence type="ECO:0000313" key="4">
    <source>
        <dbReference type="Proteomes" id="UP001062738"/>
    </source>
</evidence>
<feature type="chain" id="PRO_5047412098" evidence="1">
    <location>
        <begin position="16"/>
        <end position="156"/>
    </location>
</feature>
<evidence type="ECO:0000313" key="3">
    <source>
        <dbReference type="EMBL" id="MCY7009097.1"/>
    </source>
</evidence>
<dbReference type="InterPro" id="IPR005184">
    <property type="entry name" value="DUF306_Meta_HslJ"/>
</dbReference>
<proteinExistence type="predicted"/>
<dbReference type="Pfam" id="PF03724">
    <property type="entry name" value="META"/>
    <property type="match status" value="1"/>
</dbReference>
<dbReference type="PROSITE" id="PS51257">
    <property type="entry name" value="PROKAR_LIPOPROTEIN"/>
    <property type="match status" value="1"/>
</dbReference>